<dbReference type="InterPro" id="IPR055982">
    <property type="entry name" value="DUF7560"/>
</dbReference>
<evidence type="ECO:0000313" key="1">
    <source>
        <dbReference type="EMBL" id="ELZ10702.1"/>
    </source>
</evidence>
<dbReference type="AlphaFoldDB" id="M0BJP4"/>
<dbReference type="OrthoDB" id="284396at2157"/>
<evidence type="ECO:0008006" key="3">
    <source>
        <dbReference type="Google" id="ProtNLM"/>
    </source>
</evidence>
<proteinExistence type="predicted"/>
<gene>
    <name evidence="1" type="ORF">C479_07823</name>
</gene>
<protein>
    <recommendedName>
        <fullName evidence="3">Small CPxCG-related zinc finger protein</fullName>
    </recommendedName>
</protein>
<accession>M0BJP4</accession>
<keyword evidence="2" id="KW-1185">Reference proteome</keyword>
<sequence>MGTTQHSTFVCPECTSSFVVDDDKRAALVEHGCVRCGTALTPDAFA</sequence>
<organism evidence="1 2">
    <name type="scientific">Halovivax asiaticus JCM 14624</name>
    <dbReference type="NCBI Taxonomy" id="1227490"/>
    <lineage>
        <taxon>Archaea</taxon>
        <taxon>Methanobacteriati</taxon>
        <taxon>Methanobacteriota</taxon>
        <taxon>Stenosarchaea group</taxon>
        <taxon>Halobacteria</taxon>
        <taxon>Halobacteriales</taxon>
        <taxon>Natrialbaceae</taxon>
        <taxon>Halovivax</taxon>
    </lineage>
</organism>
<name>M0BJP4_9EURY</name>
<dbReference type="EMBL" id="AOIQ01000014">
    <property type="protein sequence ID" value="ELZ10702.1"/>
    <property type="molecule type" value="Genomic_DNA"/>
</dbReference>
<dbReference type="Pfam" id="PF24441">
    <property type="entry name" value="DUF7560"/>
    <property type="match status" value="1"/>
</dbReference>
<dbReference type="NCBIfam" id="TIGR02098">
    <property type="entry name" value="MJ0042_CXXC"/>
    <property type="match status" value="1"/>
</dbReference>
<dbReference type="Proteomes" id="UP000011560">
    <property type="component" value="Unassembled WGS sequence"/>
</dbReference>
<dbReference type="STRING" id="1227490.C479_07823"/>
<comment type="caution">
    <text evidence="1">The sequence shown here is derived from an EMBL/GenBank/DDBJ whole genome shotgun (WGS) entry which is preliminary data.</text>
</comment>
<dbReference type="RefSeq" id="WP_007700434.1">
    <property type="nucleotide sequence ID" value="NZ_AOIQ01000014.1"/>
</dbReference>
<dbReference type="InterPro" id="IPR011723">
    <property type="entry name" value="Znf/thioredoxin_put"/>
</dbReference>
<reference evidence="1 2" key="1">
    <citation type="journal article" date="2014" name="PLoS Genet.">
        <title>Phylogenetically driven sequencing of extremely halophilic archaea reveals strategies for static and dynamic osmo-response.</title>
        <authorList>
            <person name="Becker E.A."/>
            <person name="Seitzer P.M."/>
            <person name="Tritt A."/>
            <person name="Larsen D."/>
            <person name="Krusor M."/>
            <person name="Yao A.I."/>
            <person name="Wu D."/>
            <person name="Madern D."/>
            <person name="Eisen J.A."/>
            <person name="Darling A.E."/>
            <person name="Facciotti M.T."/>
        </authorList>
    </citation>
    <scope>NUCLEOTIDE SEQUENCE [LARGE SCALE GENOMIC DNA]</scope>
    <source>
        <strain evidence="1 2">JCM 14624</strain>
    </source>
</reference>
<evidence type="ECO:0000313" key="2">
    <source>
        <dbReference type="Proteomes" id="UP000011560"/>
    </source>
</evidence>